<feature type="domain" description="Carbohydrate kinase PfkB" evidence="3">
    <location>
        <begin position="4"/>
        <end position="324"/>
    </location>
</feature>
<evidence type="ECO:0000313" key="5">
    <source>
        <dbReference type="Proteomes" id="UP000799428"/>
    </source>
</evidence>
<dbReference type="PANTHER" id="PTHR42774">
    <property type="entry name" value="PHOSPHOTRANSFERASE SYSTEM TRANSPORT PROTEIN"/>
    <property type="match status" value="1"/>
</dbReference>
<proteinExistence type="predicted"/>
<keyword evidence="5" id="KW-1185">Reference proteome</keyword>
<dbReference type="Gene3D" id="3.40.1190.20">
    <property type="match status" value="1"/>
</dbReference>
<gene>
    <name evidence="4" type="ORF">K504DRAFT_391426</name>
</gene>
<evidence type="ECO:0000256" key="1">
    <source>
        <dbReference type="ARBA" id="ARBA00022679"/>
    </source>
</evidence>
<dbReference type="InterPro" id="IPR052562">
    <property type="entry name" value="Ketohexokinase-related"/>
</dbReference>
<dbReference type="Pfam" id="PF00294">
    <property type="entry name" value="PfkB"/>
    <property type="match status" value="1"/>
</dbReference>
<name>A0A6G1JTT0_9PLEO</name>
<reference evidence="4" key="1">
    <citation type="journal article" date="2020" name="Stud. Mycol.">
        <title>101 Dothideomycetes genomes: a test case for predicting lifestyles and emergence of pathogens.</title>
        <authorList>
            <person name="Haridas S."/>
            <person name="Albert R."/>
            <person name="Binder M."/>
            <person name="Bloem J."/>
            <person name="Labutti K."/>
            <person name="Salamov A."/>
            <person name="Andreopoulos B."/>
            <person name="Baker S."/>
            <person name="Barry K."/>
            <person name="Bills G."/>
            <person name="Bluhm B."/>
            <person name="Cannon C."/>
            <person name="Castanera R."/>
            <person name="Culley D."/>
            <person name="Daum C."/>
            <person name="Ezra D."/>
            <person name="Gonzalez J."/>
            <person name="Henrissat B."/>
            <person name="Kuo A."/>
            <person name="Liang C."/>
            <person name="Lipzen A."/>
            <person name="Lutzoni F."/>
            <person name="Magnuson J."/>
            <person name="Mondo S."/>
            <person name="Nolan M."/>
            <person name="Ohm R."/>
            <person name="Pangilinan J."/>
            <person name="Park H.-J."/>
            <person name="Ramirez L."/>
            <person name="Alfaro M."/>
            <person name="Sun H."/>
            <person name="Tritt A."/>
            <person name="Yoshinaga Y."/>
            <person name="Zwiers L.-H."/>
            <person name="Turgeon B."/>
            <person name="Goodwin S."/>
            <person name="Spatafora J."/>
            <person name="Crous P."/>
            <person name="Grigoriev I."/>
        </authorList>
    </citation>
    <scope>NUCLEOTIDE SEQUENCE</scope>
    <source>
        <strain evidence="4">CBS 279.74</strain>
    </source>
</reference>
<dbReference type="SUPFAM" id="SSF53613">
    <property type="entry name" value="Ribokinase-like"/>
    <property type="match status" value="1"/>
</dbReference>
<dbReference type="PANTHER" id="PTHR42774:SF3">
    <property type="entry name" value="KETOHEXOKINASE"/>
    <property type="match status" value="1"/>
</dbReference>
<dbReference type="InterPro" id="IPR011611">
    <property type="entry name" value="PfkB_dom"/>
</dbReference>
<evidence type="ECO:0000313" key="4">
    <source>
        <dbReference type="EMBL" id="KAF2704019.1"/>
    </source>
</evidence>
<organism evidence="4 5">
    <name type="scientific">Pleomassaria siparia CBS 279.74</name>
    <dbReference type="NCBI Taxonomy" id="1314801"/>
    <lineage>
        <taxon>Eukaryota</taxon>
        <taxon>Fungi</taxon>
        <taxon>Dikarya</taxon>
        <taxon>Ascomycota</taxon>
        <taxon>Pezizomycotina</taxon>
        <taxon>Dothideomycetes</taxon>
        <taxon>Pleosporomycetidae</taxon>
        <taxon>Pleosporales</taxon>
        <taxon>Pleomassariaceae</taxon>
        <taxon>Pleomassaria</taxon>
    </lineage>
</organism>
<dbReference type="EMBL" id="MU005784">
    <property type="protein sequence ID" value="KAF2704019.1"/>
    <property type="molecule type" value="Genomic_DNA"/>
</dbReference>
<sequence>MVAHIVCVGAIYIDTVLTIPHFPIEDQKLRASKRTRRRGGNCGNTLEVLHQLVGTFGARQASLHLLSVLPNEHSADTEFIRNSFVGEDDQQPSVDINVTCVFRHDSQEAASSFIFWNEEKRTRTIVSINQLAELTVPEFILSATRVEDSKVDAGSRQWWHFEGRIPENTVQMIKHMRSTPHWQNAQISIELEKPEREEGLREIVPFADVIFCSKLWATTFGYTSAQAFLEHQLPQTRDNVTLCCTWGSGGATAVKKASNGIEWQSVEAWKSVHGERPVVDTIGAGDTFVAGMLFGFNFHSDDWSLEQKLSFANELAGRKVTQEGFGGLGRQMAASLDACQGCSTSP</sequence>
<evidence type="ECO:0000259" key="3">
    <source>
        <dbReference type="Pfam" id="PF00294"/>
    </source>
</evidence>
<dbReference type="OrthoDB" id="204058at2759"/>
<keyword evidence="2 4" id="KW-0418">Kinase</keyword>
<dbReference type="Proteomes" id="UP000799428">
    <property type="component" value="Unassembled WGS sequence"/>
</dbReference>
<dbReference type="PROSITE" id="PS00584">
    <property type="entry name" value="PFKB_KINASES_2"/>
    <property type="match status" value="1"/>
</dbReference>
<keyword evidence="1" id="KW-0808">Transferase</keyword>
<evidence type="ECO:0000256" key="2">
    <source>
        <dbReference type="ARBA" id="ARBA00022777"/>
    </source>
</evidence>
<protein>
    <submittedName>
        <fullName evidence="4">Ketohexokinase-like protein</fullName>
    </submittedName>
</protein>
<dbReference type="InterPro" id="IPR029056">
    <property type="entry name" value="Ribokinase-like"/>
</dbReference>
<accession>A0A6G1JTT0</accession>
<dbReference type="GO" id="GO:0016301">
    <property type="term" value="F:kinase activity"/>
    <property type="evidence" value="ECO:0007669"/>
    <property type="project" value="UniProtKB-KW"/>
</dbReference>
<dbReference type="InterPro" id="IPR002173">
    <property type="entry name" value="Carboh/pur_kinase_PfkB_CS"/>
</dbReference>
<dbReference type="AlphaFoldDB" id="A0A6G1JTT0"/>